<keyword evidence="2 6" id="KW-0689">Ribosomal protein</keyword>
<dbReference type="OMA" id="HKVIRQM"/>
<keyword evidence="3 6" id="KW-0687">Ribonucleoprotein</keyword>
<evidence type="ECO:0000256" key="1">
    <source>
        <dbReference type="ARBA" id="ARBA00009451"/>
    </source>
</evidence>
<reference evidence="7" key="1">
    <citation type="submission" date="2022-08" db="UniProtKB">
        <authorList>
            <consortium name="EnsemblMetazoa"/>
        </authorList>
    </citation>
    <scope>IDENTIFICATION</scope>
    <source>
        <strain evidence="7">05x7-T-G4-1.051#20</strain>
    </source>
</reference>
<evidence type="ECO:0000256" key="6">
    <source>
        <dbReference type="RuleBase" id="RU004005"/>
    </source>
</evidence>
<dbReference type="AlphaFoldDB" id="A0A8W8LEZ6"/>
<dbReference type="GO" id="GO:0006412">
    <property type="term" value="P:translation"/>
    <property type="evidence" value="ECO:0007669"/>
    <property type="project" value="InterPro"/>
</dbReference>
<dbReference type="EnsemblMetazoa" id="G27776.3">
    <property type="protein sequence ID" value="G27776.3:cds"/>
    <property type="gene ID" value="G27776"/>
</dbReference>
<dbReference type="InterPro" id="IPR001063">
    <property type="entry name" value="Ribosomal_uL22"/>
</dbReference>
<accession>A0A8W8LEZ6</accession>
<name>A0A8W8LEZ6_MAGGI</name>
<proteinExistence type="inferred from homology"/>
<evidence type="ECO:0000313" key="7">
    <source>
        <dbReference type="EnsemblMetazoa" id="G27776.3:cds"/>
    </source>
</evidence>
<dbReference type="Proteomes" id="UP000005408">
    <property type="component" value="Unassembled WGS sequence"/>
</dbReference>
<organism evidence="7 8">
    <name type="scientific">Magallana gigas</name>
    <name type="common">Pacific oyster</name>
    <name type="synonym">Crassostrea gigas</name>
    <dbReference type="NCBI Taxonomy" id="29159"/>
    <lineage>
        <taxon>Eukaryota</taxon>
        <taxon>Metazoa</taxon>
        <taxon>Spiralia</taxon>
        <taxon>Lophotrochozoa</taxon>
        <taxon>Mollusca</taxon>
        <taxon>Bivalvia</taxon>
        <taxon>Autobranchia</taxon>
        <taxon>Pteriomorphia</taxon>
        <taxon>Ostreida</taxon>
        <taxon>Ostreoidea</taxon>
        <taxon>Ostreidae</taxon>
        <taxon>Magallana</taxon>
    </lineage>
</organism>
<dbReference type="InterPro" id="IPR047867">
    <property type="entry name" value="Ribosomal_uL22_bac/org-type"/>
</dbReference>
<evidence type="ECO:0000256" key="2">
    <source>
        <dbReference type="ARBA" id="ARBA00022980"/>
    </source>
</evidence>
<comment type="similarity">
    <text evidence="1 6">Belongs to the universal ribosomal protein uL22 family.</text>
</comment>
<evidence type="ECO:0000256" key="4">
    <source>
        <dbReference type="ARBA" id="ARBA00035286"/>
    </source>
</evidence>
<dbReference type="GO" id="GO:0003735">
    <property type="term" value="F:structural constituent of ribosome"/>
    <property type="evidence" value="ECO:0007669"/>
    <property type="project" value="InterPro"/>
</dbReference>
<dbReference type="OrthoDB" id="416470at2759"/>
<dbReference type="GO" id="GO:0005762">
    <property type="term" value="C:mitochondrial large ribosomal subunit"/>
    <property type="evidence" value="ECO:0007669"/>
    <property type="project" value="TreeGrafter"/>
</dbReference>
<evidence type="ECO:0000256" key="3">
    <source>
        <dbReference type="ARBA" id="ARBA00023274"/>
    </source>
</evidence>
<dbReference type="Pfam" id="PF00237">
    <property type="entry name" value="Ribosomal_L22"/>
    <property type="match status" value="1"/>
</dbReference>
<evidence type="ECO:0000313" key="8">
    <source>
        <dbReference type="Proteomes" id="UP000005408"/>
    </source>
</evidence>
<dbReference type="InterPro" id="IPR036394">
    <property type="entry name" value="Ribosomal_uL22_sf"/>
</dbReference>
<evidence type="ECO:0000256" key="5">
    <source>
        <dbReference type="ARBA" id="ARBA00035506"/>
    </source>
</evidence>
<dbReference type="EnsemblMetazoa" id="G27776.2">
    <property type="protein sequence ID" value="G27776.2:cds"/>
    <property type="gene ID" value="G27776"/>
</dbReference>
<keyword evidence="8" id="KW-1185">Reference proteome</keyword>
<dbReference type="Gene3D" id="3.90.470.10">
    <property type="entry name" value="Ribosomal protein L22/L17"/>
    <property type="match status" value="1"/>
</dbReference>
<dbReference type="SUPFAM" id="SSF54843">
    <property type="entry name" value="Ribosomal protein L22"/>
    <property type="match status" value="1"/>
</dbReference>
<dbReference type="PANTHER" id="PTHR13501:SF8">
    <property type="entry name" value="LARGE RIBOSOMAL SUBUNIT PROTEIN UL22M"/>
    <property type="match status" value="1"/>
</dbReference>
<dbReference type="PANTHER" id="PTHR13501">
    <property type="entry name" value="CHLOROPLAST 50S RIBOSOMAL PROTEIN L22-RELATED"/>
    <property type="match status" value="1"/>
</dbReference>
<sequence length="224" mass="26668">MQCLRTLRSFTRIPNLLQRASGSWPAVCQTIHTSPLYKASYNPEKNEEYAFFYQSEDKSDFPDYNKIVYPPQDPSEPPRPIEYFHETRDLRYSQKKMWKYTAMIRGLSIDDAIRKVSFLPQKGAKILKDCLLEGQKIAVREHGIEYPSNMWIEHAYCNKGKILYTMRLAFKYPARVRTRYCHVCIVFREGAPPKEYYPSEEMTGFEKMEDYIKKQRERRILFSL</sequence>
<protein>
    <recommendedName>
        <fullName evidence="4">Large ribosomal subunit protein uL22m</fullName>
    </recommendedName>
    <alternativeName>
        <fullName evidence="5">39S ribosomal protein L22, mitochondrial</fullName>
    </alternativeName>
</protein>